<accession>A0A380YWT0</accession>
<dbReference type="RefSeq" id="WP_010992167.1">
    <property type="nucleotide sequence ID" value="NC_003228.3"/>
</dbReference>
<organism evidence="1 2">
    <name type="scientific">Bacteroides fragilis (strain ATCC 25285 / DSM 2151 / CCUG 4856 / JCM 11019 / LMG 10263 / NCTC 9343 / Onslow / VPI 2553 / EN-2)</name>
    <dbReference type="NCBI Taxonomy" id="272559"/>
    <lineage>
        <taxon>Bacteria</taxon>
        <taxon>Pseudomonadati</taxon>
        <taxon>Bacteroidota</taxon>
        <taxon>Bacteroidia</taxon>
        <taxon>Bacteroidales</taxon>
        <taxon>Bacteroidaceae</taxon>
        <taxon>Bacteroides</taxon>
    </lineage>
</organism>
<dbReference type="PaxDb" id="272559-BF9343_0703"/>
<evidence type="ECO:0000313" key="1">
    <source>
        <dbReference type="EMBL" id="CAH06484.1"/>
    </source>
</evidence>
<name>Q5LHA0_BACFN</name>
<dbReference type="KEGG" id="bfs:BF9343_0703"/>
<keyword evidence="2" id="KW-1185">Reference proteome</keyword>
<dbReference type="AlphaFoldDB" id="Q5LHA0"/>
<proteinExistence type="predicted"/>
<protein>
    <submittedName>
        <fullName evidence="1">Possible glycosyltransferase protein</fullName>
    </submittedName>
</protein>
<dbReference type="GO" id="GO:0016757">
    <property type="term" value="F:glycosyltransferase activity"/>
    <property type="evidence" value="ECO:0007669"/>
    <property type="project" value="InterPro"/>
</dbReference>
<dbReference type="SUPFAM" id="SSF53756">
    <property type="entry name" value="UDP-Glycosyltransferase/glycogen phosphorylase"/>
    <property type="match status" value="1"/>
</dbReference>
<gene>
    <name evidence="1" type="ORF">BF9343_0703</name>
</gene>
<dbReference type="GeneID" id="60369766"/>
<dbReference type="EMBL" id="CR626927">
    <property type="protein sequence ID" value="CAH06484.1"/>
    <property type="molecule type" value="Genomic_DNA"/>
</dbReference>
<dbReference type="HOGENOM" id="CLU_713096_0_0_10"/>
<dbReference type="eggNOG" id="COG0438">
    <property type="taxonomic scope" value="Bacteria"/>
</dbReference>
<dbReference type="Pfam" id="PF00534">
    <property type="entry name" value="Glycos_transf_1"/>
    <property type="match status" value="1"/>
</dbReference>
<reference evidence="1 2" key="1">
    <citation type="journal article" date="2005" name="Science">
        <title>Extensive DNA inversions in the B. fragilis genome control variable gene expression.</title>
        <authorList>
            <person name="Cerdeno-Tarraga A.M."/>
            <person name="Patrick S."/>
            <person name="Crosmann L."/>
            <person name="Blakely G."/>
            <person name="Abratt V."/>
            <person name="Lennard N."/>
            <person name="Duerden B."/>
            <person name="Poxton I."/>
            <person name="Harris B."/>
            <person name="Quail M.A."/>
            <person name="Barron A."/>
            <person name="Clarck L."/>
            <person name="Corton C."/>
            <person name="Doggett J."/>
            <person name="Holden M.T.G."/>
            <person name="Larke N."/>
            <person name="Line A."/>
            <person name="Lord A."/>
            <person name="Norbertczak H."/>
            <person name="Ormond D."/>
            <person name="Price C."/>
            <person name="Rabbinowitsch E."/>
            <person name="Woodward J."/>
            <person name="Barrel B.G."/>
            <person name="Parkhill J."/>
        </authorList>
    </citation>
    <scope>NUCLEOTIDE SEQUENCE [LARGE SCALE GENOMIC DNA]</scope>
    <source>
        <strain evidence="2">ATCC 25285 / DSM 2151 / CCUG 4856 / JCM 11019 / LMG 10263 / NCTC 9343 / Onslow / VPI 2553 / EN-2</strain>
    </source>
</reference>
<dbReference type="BioCyc" id="BFRA272559:G1GHZ-771-MONOMER"/>
<dbReference type="Gene3D" id="3.40.50.2000">
    <property type="entry name" value="Glycogen Phosphorylase B"/>
    <property type="match status" value="2"/>
</dbReference>
<dbReference type="Proteomes" id="UP000006731">
    <property type="component" value="Chromosome"/>
</dbReference>
<sequence>MKSKILIVGESTDNHVRRLLTHLNILDKEHQLDIDIFDLYFHSRETSFLCYKIYNTKHLFFRFLYKIKILRSLLNLLDVYISFLPILKHRYDLVNVHLWNRNSFFLYPFYRIISPKLMISPWGSDVYRINAFDKLIAKLCYHKVDYISVAPIKFRDDIATLFNVPDGKFVNLGFGSDTIDAINAQKKLSKEEAKKKLGLEDSYIITCGYNASISQNHHKLLDAIEKIQSQLPENLCLVFPFTYGGTELYKKEIKQRLETCGIHYIMYTNFLSLDKLVALRKSSDIFIHMQSSDAYSASVQEYLLCDTAVINATWLRYPTLEKYGKPYKQIDTFEQLPNSILEILSGDFPVISSKLKLEIINNGWNEKAKYWMNFYIERCAQKSNDKF</sequence>
<evidence type="ECO:0000313" key="2">
    <source>
        <dbReference type="Proteomes" id="UP000006731"/>
    </source>
</evidence>
<dbReference type="InterPro" id="IPR001296">
    <property type="entry name" value="Glyco_trans_1"/>
</dbReference>
<accession>Q5LHA0</accession>